<dbReference type="PATRIC" id="fig|1716141.3.peg.3230"/>
<evidence type="ECO:0000256" key="2">
    <source>
        <dbReference type="ARBA" id="ARBA00009190"/>
    </source>
</evidence>
<comment type="similarity">
    <text evidence="2 6">Belongs to the GDT1 family.</text>
</comment>
<evidence type="ECO:0000256" key="6">
    <source>
        <dbReference type="RuleBase" id="RU365102"/>
    </source>
</evidence>
<evidence type="ECO:0000256" key="5">
    <source>
        <dbReference type="ARBA" id="ARBA00023136"/>
    </source>
</evidence>
<evidence type="ECO:0000256" key="1">
    <source>
        <dbReference type="ARBA" id="ARBA00004141"/>
    </source>
</evidence>
<evidence type="ECO:0000256" key="4">
    <source>
        <dbReference type="ARBA" id="ARBA00022989"/>
    </source>
</evidence>
<dbReference type="Proteomes" id="UP000077381">
    <property type="component" value="Unassembled WGS sequence"/>
</dbReference>
<dbReference type="AlphaFoldDB" id="A0A177HUB1"/>
<evidence type="ECO:0000313" key="7">
    <source>
        <dbReference type="EMBL" id="OAH13718.1"/>
    </source>
</evidence>
<comment type="subcellular location">
    <subcellularLocation>
        <location evidence="1 6">Membrane</location>
        <topology evidence="1 6">Multi-pass membrane protein</topology>
    </subcellularLocation>
</comment>
<keyword evidence="5 6" id="KW-0472">Membrane</keyword>
<comment type="caution">
    <text evidence="7">The sequence shown here is derived from an EMBL/GenBank/DDBJ whole genome shotgun (WGS) entry which is preliminary data.</text>
</comment>
<evidence type="ECO:0000256" key="3">
    <source>
        <dbReference type="ARBA" id="ARBA00022692"/>
    </source>
</evidence>
<keyword evidence="8" id="KW-1185">Reference proteome</keyword>
<comment type="caution">
    <text evidence="6">Lacks conserved residue(s) required for the propagation of feature annotation.</text>
</comment>
<dbReference type="GO" id="GO:0016020">
    <property type="term" value="C:membrane"/>
    <property type="evidence" value="ECO:0007669"/>
    <property type="project" value="UniProtKB-SubCell"/>
</dbReference>
<accession>A0A177HUB1</accession>
<dbReference type="STRING" id="1716141.STSP_30720"/>
<evidence type="ECO:0000313" key="8">
    <source>
        <dbReference type="Proteomes" id="UP000077381"/>
    </source>
</evidence>
<sequence length="67" mass="6890">MLNLTARYGDPLSVGIGAVLALWTVAGLGIACGRALTEKVPLHLITKVVALLMLGLGVWSLYEAAAG</sequence>
<dbReference type="InterPro" id="IPR001727">
    <property type="entry name" value="GDT1-like"/>
</dbReference>
<name>A0A177HUB1_9ACTN</name>
<reference evidence="7 8" key="1">
    <citation type="submission" date="2015-12" db="EMBL/GenBank/DDBJ databases">
        <title>Genome sequence of Streptomyces sp. G25.</title>
        <authorList>
            <person name="Poehlein A."/>
            <person name="Roettig A."/>
            <person name="Hiessl S."/>
            <person name="Hauschild P."/>
            <person name="Schauer J."/>
            <person name="Madkour M.H."/>
            <person name="Al-Ansari A.M."/>
            <person name="Almakishah N.H."/>
            <person name="Steinbuechel A."/>
            <person name="Daniel R."/>
        </authorList>
    </citation>
    <scope>NUCLEOTIDE SEQUENCE [LARGE SCALE GENOMIC DNA]</scope>
    <source>
        <strain evidence="8">G25(2015)</strain>
    </source>
</reference>
<proteinExistence type="inferred from homology"/>
<organism evidence="7 8">
    <name type="scientific">Streptomyces jeddahensis</name>
    <dbReference type="NCBI Taxonomy" id="1716141"/>
    <lineage>
        <taxon>Bacteria</taxon>
        <taxon>Bacillati</taxon>
        <taxon>Actinomycetota</taxon>
        <taxon>Actinomycetes</taxon>
        <taxon>Kitasatosporales</taxon>
        <taxon>Streptomycetaceae</taxon>
        <taxon>Streptomyces</taxon>
    </lineage>
</organism>
<feature type="transmembrane region" description="Helical" evidence="6">
    <location>
        <begin position="44"/>
        <end position="62"/>
    </location>
</feature>
<gene>
    <name evidence="7" type="ORF">STSP_30720</name>
</gene>
<protein>
    <recommendedName>
        <fullName evidence="6">GDT1 family protein</fullName>
    </recommendedName>
</protein>
<keyword evidence="4 6" id="KW-1133">Transmembrane helix</keyword>
<dbReference type="EMBL" id="LOHS01000075">
    <property type="protein sequence ID" value="OAH13718.1"/>
    <property type="molecule type" value="Genomic_DNA"/>
</dbReference>
<dbReference type="Pfam" id="PF01169">
    <property type="entry name" value="GDT1"/>
    <property type="match status" value="1"/>
</dbReference>
<dbReference type="PROSITE" id="PS51257">
    <property type="entry name" value="PROKAR_LIPOPROTEIN"/>
    <property type="match status" value="1"/>
</dbReference>
<keyword evidence="3 6" id="KW-0812">Transmembrane</keyword>
<feature type="transmembrane region" description="Helical" evidence="6">
    <location>
        <begin position="12"/>
        <end position="32"/>
    </location>
</feature>
<dbReference type="GO" id="GO:0046873">
    <property type="term" value="F:metal ion transmembrane transporter activity"/>
    <property type="evidence" value="ECO:0007669"/>
    <property type="project" value="InterPro"/>
</dbReference>